<dbReference type="InterPro" id="IPR027463">
    <property type="entry name" value="AcrB_DN_DC_subdom"/>
</dbReference>
<dbReference type="InterPro" id="IPR001036">
    <property type="entry name" value="Acrflvin-R"/>
</dbReference>
<comment type="caution">
    <text evidence="2">The sequence shown here is derived from an EMBL/GenBank/DDBJ whole genome shotgun (WGS) entry which is preliminary data.</text>
</comment>
<gene>
    <name evidence="2" type="ORF">ENJ12_07125</name>
</gene>
<organism evidence="2">
    <name type="scientific">Thiolapillus brandeum</name>
    <dbReference type="NCBI Taxonomy" id="1076588"/>
    <lineage>
        <taxon>Bacteria</taxon>
        <taxon>Pseudomonadati</taxon>
        <taxon>Pseudomonadota</taxon>
        <taxon>Gammaproteobacteria</taxon>
        <taxon>Chromatiales</taxon>
        <taxon>Sedimenticolaceae</taxon>
        <taxon>Thiolapillus</taxon>
    </lineage>
</organism>
<dbReference type="Gene3D" id="3.30.70.1320">
    <property type="entry name" value="Multidrug efflux transporter AcrB pore domain like"/>
    <property type="match status" value="1"/>
</dbReference>
<evidence type="ECO:0000256" key="1">
    <source>
        <dbReference type="SAM" id="Phobius"/>
    </source>
</evidence>
<dbReference type="PRINTS" id="PR00702">
    <property type="entry name" value="ACRIFLAVINRP"/>
</dbReference>
<accession>A0A831WBM9</accession>
<sequence length="538" mass="58685">MLNRIIDWSVSNRLLVVLGLIAVLGAAGMLIPKLNLDAFPDVTNVQVQINTEAEGLAAEEVEQLITYPIEAVMYALPDVEEVRSISKTGLSVITVVFKESTDIYFARQLVFERLQDAREQIPEGVGTPEMGPNTSGLGQVYQYILRSTDHEKYDAIALRSLNDWVVKLLLLPVDGITEVLSYGGEVRQYQVQVDPRKQLSYGIHIDDIAQAIEDNNRNAGGWYLDRGSEQLVIRGVGWVSAGEKGLQDIRNIPLKEQDGVVVHVGDIATVAFGGEIRQGAVTMTRRDENGKPEPLGEVVAGIVLKRLGANTKATIDAVKERLPAIQQALPKGVTIEPFYDQSDLVEQAVDTVSRALGEAFVLIVVVLLLFLLNIRATLLVLVSVPLSIGLALTAMSYWGLSANLMSLGGLSIAIGMMVDGSVVMMENIFKHLTRPDEEHRKKIETDVAPGDLHPFDAEHDSHGIALRIQEAAREVGRPVFYAVIIIIVVFAPLFALEGVEGKLFQPMAISIVLAMITSLVVALVVMPALATFSFRKAV</sequence>
<dbReference type="AlphaFoldDB" id="A0A831WBM9"/>
<dbReference type="PANTHER" id="PTHR32063">
    <property type="match status" value="1"/>
</dbReference>
<dbReference type="Pfam" id="PF00873">
    <property type="entry name" value="ACR_tran"/>
    <property type="match status" value="1"/>
</dbReference>
<reference evidence="2" key="1">
    <citation type="journal article" date="2020" name="mSystems">
        <title>Genome- and Community-Level Interaction Insights into Carbon Utilization and Element Cycling Functions of Hydrothermarchaeota in Hydrothermal Sediment.</title>
        <authorList>
            <person name="Zhou Z."/>
            <person name="Liu Y."/>
            <person name="Xu W."/>
            <person name="Pan J."/>
            <person name="Luo Z.H."/>
            <person name="Li M."/>
        </authorList>
    </citation>
    <scope>NUCLEOTIDE SEQUENCE [LARGE SCALE GENOMIC DNA]</scope>
    <source>
        <strain evidence="2">HyVt-458</strain>
    </source>
</reference>
<evidence type="ECO:0000313" key="2">
    <source>
        <dbReference type="EMBL" id="HEC06605.1"/>
    </source>
</evidence>
<name>A0A831WBM9_9GAMM</name>
<feature type="transmembrane region" description="Helical" evidence="1">
    <location>
        <begin position="508"/>
        <end position="532"/>
    </location>
</feature>
<keyword evidence="1" id="KW-0472">Membrane</keyword>
<dbReference type="SUPFAM" id="SSF82693">
    <property type="entry name" value="Multidrug efflux transporter AcrB pore domain, PN1, PN2, PC1 and PC2 subdomains"/>
    <property type="match status" value="2"/>
</dbReference>
<keyword evidence="1" id="KW-0812">Transmembrane</keyword>
<protein>
    <submittedName>
        <fullName evidence="2">Efflux RND transporter permease subunit</fullName>
    </submittedName>
</protein>
<dbReference type="GO" id="GO:0005886">
    <property type="term" value="C:plasma membrane"/>
    <property type="evidence" value="ECO:0007669"/>
    <property type="project" value="TreeGrafter"/>
</dbReference>
<dbReference type="Gene3D" id="3.30.70.1430">
    <property type="entry name" value="Multidrug efflux transporter AcrB pore domain"/>
    <property type="match status" value="1"/>
</dbReference>
<dbReference type="Gene3D" id="3.30.2090.10">
    <property type="entry name" value="Multidrug efflux transporter AcrB TolC docking domain, DN and DC subdomains"/>
    <property type="match status" value="1"/>
</dbReference>
<dbReference type="SUPFAM" id="SSF82866">
    <property type="entry name" value="Multidrug efflux transporter AcrB transmembrane domain"/>
    <property type="match status" value="1"/>
</dbReference>
<feature type="non-terminal residue" evidence="2">
    <location>
        <position position="538"/>
    </location>
</feature>
<feature type="transmembrane region" description="Helical" evidence="1">
    <location>
        <begin position="379"/>
        <end position="398"/>
    </location>
</feature>
<dbReference type="PANTHER" id="PTHR32063:SF24">
    <property type="entry name" value="CATION EFFLUX SYSTEM (ACRB_ACRD_ACRF FAMILY)"/>
    <property type="match status" value="1"/>
</dbReference>
<dbReference type="EMBL" id="DRLF01000250">
    <property type="protein sequence ID" value="HEC06605.1"/>
    <property type="molecule type" value="Genomic_DNA"/>
</dbReference>
<feature type="transmembrane region" description="Helical" evidence="1">
    <location>
        <begin position="479"/>
        <end position="496"/>
    </location>
</feature>
<feature type="transmembrane region" description="Helical" evidence="1">
    <location>
        <begin position="404"/>
        <end position="425"/>
    </location>
</feature>
<dbReference type="SUPFAM" id="SSF82714">
    <property type="entry name" value="Multidrug efflux transporter AcrB TolC docking domain, DN and DC subdomains"/>
    <property type="match status" value="1"/>
</dbReference>
<dbReference type="Proteomes" id="UP000886339">
    <property type="component" value="Unassembled WGS sequence"/>
</dbReference>
<dbReference type="GO" id="GO:0042910">
    <property type="term" value="F:xenobiotic transmembrane transporter activity"/>
    <property type="evidence" value="ECO:0007669"/>
    <property type="project" value="TreeGrafter"/>
</dbReference>
<proteinExistence type="predicted"/>
<feature type="transmembrane region" description="Helical" evidence="1">
    <location>
        <begin position="355"/>
        <end position="372"/>
    </location>
</feature>
<keyword evidence="1" id="KW-1133">Transmembrane helix</keyword>
<dbReference type="Gene3D" id="1.20.1640.10">
    <property type="entry name" value="Multidrug efflux transporter AcrB transmembrane domain"/>
    <property type="match status" value="1"/>
</dbReference>